<dbReference type="EMBL" id="VSRR010018658">
    <property type="protein sequence ID" value="MPC61564.1"/>
    <property type="molecule type" value="Genomic_DNA"/>
</dbReference>
<organism evidence="2 3">
    <name type="scientific">Portunus trituberculatus</name>
    <name type="common">Swimming crab</name>
    <name type="synonym">Neptunus trituberculatus</name>
    <dbReference type="NCBI Taxonomy" id="210409"/>
    <lineage>
        <taxon>Eukaryota</taxon>
        <taxon>Metazoa</taxon>
        <taxon>Ecdysozoa</taxon>
        <taxon>Arthropoda</taxon>
        <taxon>Crustacea</taxon>
        <taxon>Multicrustacea</taxon>
        <taxon>Malacostraca</taxon>
        <taxon>Eumalacostraca</taxon>
        <taxon>Eucarida</taxon>
        <taxon>Decapoda</taxon>
        <taxon>Pleocyemata</taxon>
        <taxon>Brachyura</taxon>
        <taxon>Eubrachyura</taxon>
        <taxon>Portunoidea</taxon>
        <taxon>Portunidae</taxon>
        <taxon>Portuninae</taxon>
        <taxon>Portunus</taxon>
    </lineage>
</organism>
<dbReference type="AlphaFoldDB" id="A0A5B7GY83"/>
<sequence length="115" mass="12761">MNANDVLVSGDGELHTCPHRHPHARSSSTISHPLSQHSRPSSCRCDGLGPHHVAPSHTGQPISHHRLLDAVYSAIRLPLYKSAANPQQVHVCIPFIYEPTRDLCLRDLLKRGRQT</sequence>
<feature type="region of interest" description="Disordered" evidence="1">
    <location>
        <begin position="1"/>
        <end position="48"/>
    </location>
</feature>
<accession>A0A5B7GY83</accession>
<evidence type="ECO:0000313" key="2">
    <source>
        <dbReference type="EMBL" id="MPC61564.1"/>
    </source>
</evidence>
<keyword evidence="3" id="KW-1185">Reference proteome</keyword>
<dbReference type="Proteomes" id="UP000324222">
    <property type="component" value="Unassembled WGS sequence"/>
</dbReference>
<feature type="compositionally biased region" description="Polar residues" evidence="1">
    <location>
        <begin position="25"/>
        <end position="41"/>
    </location>
</feature>
<proteinExistence type="predicted"/>
<gene>
    <name evidence="2" type="ORF">E2C01_055638</name>
</gene>
<evidence type="ECO:0000256" key="1">
    <source>
        <dbReference type="SAM" id="MobiDB-lite"/>
    </source>
</evidence>
<reference evidence="2 3" key="1">
    <citation type="submission" date="2019-05" db="EMBL/GenBank/DDBJ databases">
        <title>Another draft genome of Portunus trituberculatus and its Hox gene families provides insights of decapod evolution.</title>
        <authorList>
            <person name="Jeong J.-H."/>
            <person name="Song I."/>
            <person name="Kim S."/>
            <person name="Choi T."/>
            <person name="Kim D."/>
            <person name="Ryu S."/>
            <person name="Kim W."/>
        </authorList>
    </citation>
    <scope>NUCLEOTIDE SEQUENCE [LARGE SCALE GENOMIC DNA]</scope>
    <source>
        <tissue evidence="2">Muscle</tissue>
    </source>
</reference>
<protein>
    <submittedName>
        <fullName evidence="2">Uncharacterized protein</fullName>
    </submittedName>
</protein>
<evidence type="ECO:0000313" key="3">
    <source>
        <dbReference type="Proteomes" id="UP000324222"/>
    </source>
</evidence>
<name>A0A5B7GY83_PORTR</name>
<comment type="caution">
    <text evidence="2">The sequence shown here is derived from an EMBL/GenBank/DDBJ whole genome shotgun (WGS) entry which is preliminary data.</text>
</comment>